<sequence>MLNEITAISGNIKKVSESGIPAHTPMLFFASDGGGTGISTANWRRPLSNYISKISNGKIIFLNCGHYVQDYESTEISEKSQSFIDSLSNK</sequence>
<comment type="caution">
    <text evidence="1">The sequence shown here is derived from an EMBL/GenBank/DDBJ whole genome shotgun (WGS) entry which is preliminary data.</text>
</comment>
<evidence type="ECO:0000313" key="2">
    <source>
        <dbReference type="Proteomes" id="UP000077407"/>
    </source>
</evidence>
<organism evidence="1 2">
    <name type="scientific">Clostridium ljungdahlii</name>
    <dbReference type="NCBI Taxonomy" id="1538"/>
    <lineage>
        <taxon>Bacteria</taxon>
        <taxon>Bacillati</taxon>
        <taxon>Bacillota</taxon>
        <taxon>Clostridia</taxon>
        <taxon>Eubacteriales</taxon>
        <taxon>Clostridiaceae</taxon>
        <taxon>Clostridium</taxon>
    </lineage>
</organism>
<gene>
    <name evidence="1" type="ORF">WY13_02740</name>
</gene>
<name>A0A168MKZ3_9CLOT</name>
<dbReference type="OrthoDB" id="1817159at2"/>
<dbReference type="PATRIC" id="fig|1538.10.peg.2637"/>
<accession>A0A168MKZ3</accession>
<protein>
    <submittedName>
        <fullName evidence="1">Uncharacterized protein</fullName>
    </submittedName>
</protein>
<evidence type="ECO:0000313" key="1">
    <source>
        <dbReference type="EMBL" id="OAA84837.1"/>
    </source>
</evidence>
<dbReference type="RefSeq" id="WP_156499042.1">
    <property type="nucleotide sequence ID" value="NZ_LITT01000035.1"/>
</dbReference>
<dbReference type="Proteomes" id="UP000077407">
    <property type="component" value="Unassembled WGS sequence"/>
</dbReference>
<dbReference type="EMBL" id="LITT01000035">
    <property type="protein sequence ID" value="OAA84837.1"/>
    <property type="molecule type" value="Genomic_DNA"/>
</dbReference>
<dbReference type="AlphaFoldDB" id="A0A168MKZ3"/>
<proteinExistence type="predicted"/>
<reference evidence="1 2" key="1">
    <citation type="journal article" date="2015" name="Biotechnol. Bioeng.">
        <title>Genome sequence and phenotypic characterization of Caulobacter segnis.</title>
        <authorList>
            <person name="Patel S."/>
            <person name="Fletcher B."/>
            <person name="Scott D.C."/>
            <person name="Ely B."/>
        </authorList>
    </citation>
    <scope>NUCLEOTIDE SEQUENCE [LARGE SCALE GENOMIC DNA]</scope>
    <source>
        <strain evidence="1 2">ERI-2</strain>
    </source>
</reference>